<evidence type="ECO:0000313" key="11">
    <source>
        <dbReference type="Proteomes" id="UP000612362"/>
    </source>
</evidence>
<dbReference type="InterPro" id="IPR004588">
    <property type="entry name" value="IspG_bac-typ"/>
</dbReference>
<dbReference type="HAMAP" id="MF_00159">
    <property type="entry name" value="IspG"/>
    <property type="match status" value="1"/>
</dbReference>
<evidence type="ECO:0000256" key="6">
    <source>
        <dbReference type="ARBA" id="ARBA00023229"/>
    </source>
</evidence>
<evidence type="ECO:0000256" key="5">
    <source>
        <dbReference type="ARBA" id="ARBA00023014"/>
    </source>
</evidence>
<dbReference type="PANTHER" id="PTHR30454">
    <property type="entry name" value="4-HYDROXY-3-METHYLBUT-2-EN-1-YL DIPHOSPHATE SYNTHASE"/>
    <property type="match status" value="1"/>
</dbReference>
<organism evidence="10 11">
    <name type="scientific">Ktedonospora formicarum</name>
    <dbReference type="NCBI Taxonomy" id="2778364"/>
    <lineage>
        <taxon>Bacteria</taxon>
        <taxon>Bacillati</taxon>
        <taxon>Chloroflexota</taxon>
        <taxon>Ktedonobacteria</taxon>
        <taxon>Ktedonobacterales</taxon>
        <taxon>Ktedonobacteraceae</taxon>
        <taxon>Ktedonospora</taxon>
    </lineage>
</organism>
<reference evidence="10" key="1">
    <citation type="submission" date="2020-10" db="EMBL/GenBank/DDBJ databases">
        <title>Taxonomic study of unclassified bacteria belonging to the class Ktedonobacteria.</title>
        <authorList>
            <person name="Yabe S."/>
            <person name="Wang C.M."/>
            <person name="Zheng Y."/>
            <person name="Sakai Y."/>
            <person name="Cavaletti L."/>
            <person name="Monciardini P."/>
            <person name="Donadio S."/>
        </authorList>
    </citation>
    <scope>NUCLEOTIDE SEQUENCE</scope>
    <source>
        <strain evidence="10">SOSP1-1</strain>
    </source>
</reference>
<feature type="binding site" evidence="7">
    <location>
        <position position="310"/>
    </location>
    <ligand>
        <name>[4Fe-4S] cluster</name>
        <dbReference type="ChEBI" id="CHEBI:49883"/>
    </ligand>
</feature>
<dbReference type="EC" id="1.17.7.3" evidence="7"/>
<dbReference type="InterPro" id="IPR016425">
    <property type="entry name" value="IspG_bac"/>
</dbReference>
<evidence type="ECO:0000256" key="7">
    <source>
        <dbReference type="HAMAP-Rule" id="MF_00159"/>
    </source>
</evidence>
<name>A0A8J3I1B2_9CHLR</name>
<comment type="similarity">
    <text evidence="7">Belongs to the IspG family.</text>
</comment>
<dbReference type="EMBL" id="BNJF01000001">
    <property type="protein sequence ID" value="GHO43089.1"/>
    <property type="molecule type" value="Genomic_DNA"/>
</dbReference>
<comment type="pathway">
    <text evidence="7">Isoprenoid biosynthesis; isopentenyl diphosphate biosynthesis via DXP pathway; isopentenyl diphosphate from 1-deoxy-D-xylulose 5-phosphate: step 5/6.</text>
</comment>
<proteinExistence type="inferred from homology"/>
<evidence type="ECO:0000256" key="4">
    <source>
        <dbReference type="ARBA" id="ARBA00023004"/>
    </source>
</evidence>
<keyword evidence="11" id="KW-1185">Reference proteome</keyword>
<feature type="binding site" evidence="7">
    <location>
        <position position="345"/>
    </location>
    <ligand>
        <name>[4Fe-4S] cluster</name>
        <dbReference type="ChEBI" id="CHEBI:49883"/>
    </ligand>
</feature>
<keyword evidence="2 7" id="KW-0479">Metal-binding</keyword>
<dbReference type="GO" id="GO:0019288">
    <property type="term" value="P:isopentenyl diphosphate biosynthetic process, methylerythritol 4-phosphate pathway"/>
    <property type="evidence" value="ECO:0007669"/>
    <property type="project" value="UniProtKB-UniRule"/>
</dbReference>
<comment type="catalytic activity">
    <reaction evidence="7">
        <text>(2E)-4-hydroxy-3-methylbut-2-enyl diphosphate + oxidized [flavodoxin] + H2O + 2 H(+) = 2-C-methyl-D-erythritol 2,4-cyclic diphosphate + reduced [flavodoxin]</text>
        <dbReference type="Rhea" id="RHEA:43604"/>
        <dbReference type="Rhea" id="RHEA-COMP:10622"/>
        <dbReference type="Rhea" id="RHEA-COMP:10623"/>
        <dbReference type="ChEBI" id="CHEBI:15377"/>
        <dbReference type="ChEBI" id="CHEBI:15378"/>
        <dbReference type="ChEBI" id="CHEBI:57618"/>
        <dbReference type="ChEBI" id="CHEBI:58210"/>
        <dbReference type="ChEBI" id="CHEBI:58483"/>
        <dbReference type="ChEBI" id="CHEBI:128753"/>
        <dbReference type="EC" id="1.17.7.3"/>
    </reaction>
</comment>
<dbReference type="NCBIfam" id="TIGR00612">
    <property type="entry name" value="ispG_gcpE"/>
    <property type="match status" value="1"/>
</dbReference>
<evidence type="ECO:0000256" key="2">
    <source>
        <dbReference type="ARBA" id="ARBA00022723"/>
    </source>
</evidence>
<dbReference type="Gene3D" id="3.20.20.20">
    <property type="entry name" value="Dihydropteroate synthase-like"/>
    <property type="match status" value="1"/>
</dbReference>
<keyword evidence="3 7" id="KW-0560">Oxidoreductase</keyword>
<dbReference type="PIRSF" id="PIRSF004640">
    <property type="entry name" value="IspG"/>
    <property type="match status" value="1"/>
</dbReference>
<dbReference type="GO" id="GO:0051539">
    <property type="term" value="F:4 iron, 4 sulfur cluster binding"/>
    <property type="evidence" value="ECO:0007669"/>
    <property type="project" value="UniProtKB-UniRule"/>
</dbReference>
<evidence type="ECO:0000313" key="10">
    <source>
        <dbReference type="EMBL" id="GHO43089.1"/>
    </source>
</evidence>
<keyword evidence="6 7" id="KW-0414">Isoprene biosynthesis</keyword>
<evidence type="ECO:0000256" key="3">
    <source>
        <dbReference type="ARBA" id="ARBA00023002"/>
    </source>
</evidence>
<dbReference type="Pfam" id="PF26540">
    <property type="entry name" value="GcpE_C"/>
    <property type="match status" value="1"/>
</dbReference>
<feature type="domain" description="IspG TIM-barrel" evidence="8">
    <location>
        <begin position="25"/>
        <end position="292"/>
    </location>
</feature>
<comment type="cofactor">
    <cofactor evidence="7">
        <name>[4Fe-4S] cluster</name>
        <dbReference type="ChEBI" id="CHEBI:49883"/>
    </cofactor>
    <text evidence="7">Binds 1 [4Fe-4S] cluster.</text>
</comment>
<dbReference type="AlphaFoldDB" id="A0A8J3I1B2"/>
<dbReference type="GO" id="GO:0141197">
    <property type="term" value="F:4-hydroxy-3-methylbut-2-enyl-diphosphate synthase activity (flavodoxin)"/>
    <property type="evidence" value="ECO:0007669"/>
    <property type="project" value="UniProtKB-EC"/>
</dbReference>
<sequence>MPSHEGAASGGAQVFGEALTMSNKTRQVRVGNVLIGGGAPVAVQSMTTTYTRDVKSTVEQIKRLEDVGCELVRVAVPEMEDAVVLGEIKKQISIPLVADIHYNPNLALEAIRQGIDKVRINPGNLLNGRESLVQIARAAKERDIAMRIGVNSGSIDALDKQAQMQRIQVRLRADGTLERSDPAEARRREREHLAERMVSKALEYISWCEEIDFHNIIVSLKSSTVLTAVEAYRRFSERSDYPIHLGITEAGTLVTGAVKSSVGMGLLLADGIGDTMRVSLSAEPEEEIPVAYEILKSLELRNRGVTFVSCPSCGRVEIDVISVANEVEKRLTKVQTPIQVAVMGCVVNGPGESRDADVGLAGGKGKGVIFRKGQVVKTVPEDQFLDAVLKEVASLLPEAEAKLVYPEGGIKDIAGTHRTRDEGMNLPILPGTRG</sequence>
<accession>A0A8J3I1B2</accession>
<dbReference type="FunFam" id="3.20.20.20:FF:000001">
    <property type="entry name" value="4-hydroxy-3-methylbut-2-en-1-yl diphosphate synthase (flavodoxin)"/>
    <property type="match status" value="1"/>
</dbReference>
<comment type="function">
    <text evidence="7">Converts 2C-methyl-D-erythritol 2,4-cyclodiphosphate (ME-2,4cPP) into 1-hydroxy-2-methyl-2-(E)-butenyl 4-diphosphate.</text>
</comment>
<evidence type="ECO:0000259" key="9">
    <source>
        <dbReference type="Pfam" id="PF26540"/>
    </source>
</evidence>
<dbReference type="GO" id="GO:0046429">
    <property type="term" value="F:4-hydroxy-3-methylbut-2-en-1-yl diphosphate synthase activity (ferredoxin)"/>
    <property type="evidence" value="ECO:0007669"/>
    <property type="project" value="UniProtKB-UniRule"/>
</dbReference>
<gene>
    <name evidence="7 10" type="primary">ispG</name>
    <name evidence="10" type="ORF">KSX_12520</name>
</gene>
<evidence type="ECO:0000256" key="1">
    <source>
        <dbReference type="ARBA" id="ARBA00022485"/>
    </source>
</evidence>
<dbReference type="NCBIfam" id="NF001540">
    <property type="entry name" value="PRK00366.1"/>
    <property type="match status" value="1"/>
</dbReference>
<keyword evidence="5 7" id="KW-0411">Iron-sulfur</keyword>
<evidence type="ECO:0000259" key="8">
    <source>
        <dbReference type="Pfam" id="PF04551"/>
    </source>
</evidence>
<dbReference type="Gene3D" id="3.30.413.10">
    <property type="entry name" value="Sulfite Reductase Hemoprotein, domain 1"/>
    <property type="match status" value="1"/>
</dbReference>
<dbReference type="GO" id="GO:0016114">
    <property type="term" value="P:terpenoid biosynthetic process"/>
    <property type="evidence" value="ECO:0007669"/>
    <property type="project" value="InterPro"/>
</dbReference>
<dbReference type="InterPro" id="IPR058578">
    <property type="entry name" value="IspG_TIM"/>
</dbReference>
<keyword evidence="1 7" id="KW-0004">4Fe-4S</keyword>
<feature type="domain" description="IspG C-terminal" evidence="9">
    <location>
        <begin position="307"/>
        <end position="393"/>
    </location>
</feature>
<dbReference type="UniPathway" id="UPA00056">
    <property type="reaction ID" value="UER00096"/>
</dbReference>
<keyword evidence="4 7" id="KW-0408">Iron</keyword>
<dbReference type="Proteomes" id="UP000612362">
    <property type="component" value="Unassembled WGS sequence"/>
</dbReference>
<dbReference type="InterPro" id="IPR058579">
    <property type="entry name" value="IspG_C"/>
</dbReference>
<protein>
    <recommendedName>
        <fullName evidence="7">4-hydroxy-3-methylbut-2-en-1-yl diphosphate synthase (flavodoxin)</fullName>
        <ecNumber evidence="7">1.17.7.3</ecNumber>
    </recommendedName>
    <alternativeName>
        <fullName evidence="7">1-hydroxy-2-methyl-2-(E)-butenyl 4-diphosphate synthase</fullName>
    </alternativeName>
</protein>
<dbReference type="InterPro" id="IPR011005">
    <property type="entry name" value="Dihydropteroate_synth-like_sf"/>
</dbReference>
<dbReference type="GO" id="GO:0005506">
    <property type="term" value="F:iron ion binding"/>
    <property type="evidence" value="ECO:0007669"/>
    <property type="project" value="InterPro"/>
</dbReference>
<dbReference type="Pfam" id="PF04551">
    <property type="entry name" value="GcpE"/>
    <property type="match status" value="1"/>
</dbReference>
<feature type="binding site" evidence="7">
    <location>
        <position position="313"/>
    </location>
    <ligand>
        <name>[4Fe-4S] cluster</name>
        <dbReference type="ChEBI" id="CHEBI:49883"/>
    </ligand>
</feature>
<dbReference type="InterPro" id="IPR045854">
    <property type="entry name" value="NO2/SO3_Rdtase_4Fe4S_sf"/>
</dbReference>
<feature type="binding site" evidence="7">
    <location>
        <position position="352"/>
    </location>
    <ligand>
        <name>[4Fe-4S] cluster</name>
        <dbReference type="ChEBI" id="CHEBI:49883"/>
    </ligand>
</feature>
<dbReference type="SUPFAM" id="SSF56014">
    <property type="entry name" value="Nitrite and sulphite reductase 4Fe-4S domain-like"/>
    <property type="match status" value="1"/>
</dbReference>
<dbReference type="PANTHER" id="PTHR30454:SF0">
    <property type="entry name" value="4-HYDROXY-3-METHYLBUT-2-EN-1-YL DIPHOSPHATE SYNTHASE (FERREDOXIN), CHLOROPLASTIC"/>
    <property type="match status" value="1"/>
</dbReference>
<comment type="caution">
    <text evidence="10">The sequence shown here is derived from an EMBL/GenBank/DDBJ whole genome shotgun (WGS) entry which is preliminary data.</text>
</comment>